<sequence length="77" mass="8722">MPTHDKHFRMLSEAVQAWYRYYEVEPDDQASQTLCSAAIEFFNEGARSLEDVTTLLIGTYVGRWATRVNAPTSAAVH</sequence>
<dbReference type="EMBL" id="FMAJ01000016">
    <property type="protein sequence ID" value="SCB61251.1"/>
    <property type="molecule type" value="Genomic_DNA"/>
</dbReference>
<organism evidence="1 2">
    <name type="scientific">Rhizobium aethiopicum</name>
    <dbReference type="NCBI Taxonomy" id="1138170"/>
    <lineage>
        <taxon>Bacteria</taxon>
        <taxon>Pseudomonadati</taxon>
        <taxon>Pseudomonadota</taxon>
        <taxon>Alphaproteobacteria</taxon>
        <taxon>Hyphomicrobiales</taxon>
        <taxon>Rhizobiaceae</taxon>
        <taxon>Rhizobium/Agrobacterium group</taxon>
        <taxon>Rhizobium</taxon>
    </lineage>
</organism>
<accession>A0A1C3Y9W4</accession>
<evidence type="ECO:0000313" key="2">
    <source>
        <dbReference type="Proteomes" id="UP000198723"/>
    </source>
</evidence>
<name>A0A1C3Y9W4_9HYPH</name>
<evidence type="ECO:0000313" key="1">
    <source>
        <dbReference type="EMBL" id="SCB61251.1"/>
    </source>
</evidence>
<protein>
    <submittedName>
        <fullName evidence="1">Uncharacterized protein</fullName>
    </submittedName>
</protein>
<proteinExistence type="predicted"/>
<dbReference type="STRING" id="1138170.GA0061105_11655"/>
<dbReference type="GeneID" id="45960401"/>
<dbReference type="RefSeq" id="WP_016737406.1">
    <property type="nucleotide sequence ID" value="NZ_FMAJ01000016.1"/>
</dbReference>
<dbReference type="Proteomes" id="UP000198723">
    <property type="component" value="Unassembled WGS sequence"/>
</dbReference>
<gene>
    <name evidence="1" type="ORF">GA0061105_11655</name>
</gene>
<reference evidence="1 2" key="1">
    <citation type="submission" date="2016-08" db="EMBL/GenBank/DDBJ databases">
        <authorList>
            <person name="Seilhamer J.J."/>
        </authorList>
    </citation>
    <scope>NUCLEOTIDE SEQUENCE [LARGE SCALE GENOMIC DNA]</scope>
    <source>
        <strain evidence="1 2">HBR26</strain>
    </source>
</reference>
<dbReference type="AlphaFoldDB" id="A0A1C3Y9W4"/>